<evidence type="ECO:0000259" key="9">
    <source>
        <dbReference type="SMART" id="SM01083"/>
    </source>
</evidence>
<feature type="compositionally biased region" description="Low complexity" evidence="8">
    <location>
        <begin position="110"/>
        <end position="125"/>
    </location>
</feature>
<accession>A0A6V1W4L7</accession>
<dbReference type="InterPro" id="IPR019339">
    <property type="entry name" value="CIR_N_dom"/>
</dbReference>
<feature type="compositionally biased region" description="Basic and acidic residues" evidence="8">
    <location>
        <begin position="94"/>
        <end position="109"/>
    </location>
</feature>
<dbReference type="Pfam" id="PF10197">
    <property type="entry name" value="Cir_N"/>
    <property type="match status" value="1"/>
</dbReference>
<dbReference type="InterPro" id="IPR051376">
    <property type="entry name" value="CWC25_splicing_factor"/>
</dbReference>
<feature type="non-terminal residue" evidence="10">
    <location>
        <position position="125"/>
    </location>
</feature>
<evidence type="ECO:0000256" key="1">
    <source>
        <dbReference type="ARBA" id="ARBA00004123"/>
    </source>
</evidence>
<dbReference type="AlphaFoldDB" id="A0A6V1W4L7"/>
<keyword evidence="6" id="KW-0508">mRNA splicing</keyword>
<reference evidence="10" key="1">
    <citation type="submission" date="2021-01" db="EMBL/GenBank/DDBJ databases">
        <authorList>
            <person name="Corre E."/>
            <person name="Pelletier E."/>
            <person name="Niang G."/>
            <person name="Scheremetjew M."/>
            <person name="Finn R."/>
            <person name="Kale V."/>
            <person name="Holt S."/>
            <person name="Cochrane G."/>
            <person name="Meng A."/>
            <person name="Brown T."/>
            <person name="Cohen L."/>
        </authorList>
    </citation>
    <scope>NUCLEOTIDE SEQUENCE</scope>
    <source>
        <strain evidence="10">CCMP3107</strain>
    </source>
</reference>
<feature type="region of interest" description="Disordered" evidence="8">
    <location>
        <begin position="19"/>
        <end position="44"/>
    </location>
</feature>
<keyword evidence="3" id="KW-0507">mRNA processing</keyword>
<keyword evidence="7" id="KW-0539">Nucleus</keyword>
<organism evidence="10">
    <name type="scientific">Heterosigma akashiwo</name>
    <name type="common">Chromophytic alga</name>
    <name type="synonym">Heterosigma carterae</name>
    <dbReference type="NCBI Taxonomy" id="2829"/>
    <lineage>
        <taxon>Eukaryota</taxon>
        <taxon>Sar</taxon>
        <taxon>Stramenopiles</taxon>
        <taxon>Ochrophyta</taxon>
        <taxon>Raphidophyceae</taxon>
        <taxon>Chattonellales</taxon>
        <taxon>Chattonellaceae</taxon>
        <taxon>Heterosigma</taxon>
    </lineage>
</organism>
<dbReference type="PANTHER" id="PTHR16196:SF0">
    <property type="entry name" value="PRE-MRNA-SPLICING FACTOR CWC25 HOMOLOG"/>
    <property type="match status" value="1"/>
</dbReference>
<comment type="subcellular location">
    <subcellularLocation>
        <location evidence="1">Nucleus</location>
    </subcellularLocation>
</comment>
<proteinExistence type="inferred from homology"/>
<dbReference type="GO" id="GO:0005684">
    <property type="term" value="C:U2-type spliceosomal complex"/>
    <property type="evidence" value="ECO:0007669"/>
    <property type="project" value="TreeGrafter"/>
</dbReference>
<evidence type="ECO:0000256" key="6">
    <source>
        <dbReference type="ARBA" id="ARBA00023187"/>
    </source>
</evidence>
<keyword evidence="4" id="KW-0747">Spliceosome</keyword>
<evidence type="ECO:0000313" key="10">
    <source>
        <dbReference type="EMBL" id="CAE0646300.1"/>
    </source>
</evidence>
<dbReference type="GO" id="GO:0000398">
    <property type="term" value="P:mRNA splicing, via spliceosome"/>
    <property type="evidence" value="ECO:0007669"/>
    <property type="project" value="TreeGrafter"/>
</dbReference>
<dbReference type="EMBL" id="HBIU01053115">
    <property type="protein sequence ID" value="CAE0646300.1"/>
    <property type="molecule type" value="Transcribed_RNA"/>
</dbReference>
<name>A0A6V1W4L7_HETAK</name>
<comment type="similarity">
    <text evidence="2">Belongs to the CWC25 family.</text>
</comment>
<keyword evidence="5" id="KW-0175">Coiled coil</keyword>
<evidence type="ECO:0000256" key="7">
    <source>
        <dbReference type="ARBA" id="ARBA00023242"/>
    </source>
</evidence>
<dbReference type="PANTHER" id="PTHR16196">
    <property type="entry name" value="CELL CYCLE CONTROL PROTEIN CWF25"/>
    <property type="match status" value="1"/>
</dbReference>
<gene>
    <name evidence="10" type="ORF">HAKA00212_LOCUS23454</name>
</gene>
<feature type="compositionally biased region" description="Basic and acidic residues" evidence="8">
    <location>
        <begin position="20"/>
        <end position="44"/>
    </location>
</feature>
<evidence type="ECO:0000256" key="5">
    <source>
        <dbReference type="ARBA" id="ARBA00023054"/>
    </source>
</evidence>
<dbReference type="SMART" id="SM01083">
    <property type="entry name" value="Cir_N"/>
    <property type="match status" value="1"/>
</dbReference>
<evidence type="ECO:0000256" key="2">
    <source>
        <dbReference type="ARBA" id="ARBA00006695"/>
    </source>
</evidence>
<sequence length="125" mass="14372">MSKIGKFLNLKGFHPSNFRNQERVWQKENEQKKRRKLEDEREKELKKEADMQAYNRLQKQMGLKDDSLKDSVRFMYQAPQGADQAGGGNDSEDDAVKAFKRRMAERQGEKQQGQGPAPGEEGARG</sequence>
<evidence type="ECO:0000256" key="4">
    <source>
        <dbReference type="ARBA" id="ARBA00022728"/>
    </source>
</evidence>
<feature type="region of interest" description="Disordered" evidence="8">
    <location>
        <begin position="75"/>
        <end position="125"/>
    </location>
</feature>
<feature type="domain" description="CBF1-interacting co-repressor CIR N-terminal" evidence="9">
    <location>
        <begin position="12"/>
        <end position="48"/>
    </location>
</feature>
<evidence type="ECO:0000256" key="3">
    <source>
        <dbReference type="ARBA" id="ARBA00022664"/>
    </source>
</evidence>
<protein>
    <recommendedName>
        <fullName evidence="9">CBF1-interacting co-repressor CIR N-terminal domain-containing protein</fullName>
    </recommendedName>
</protein>
<evidence type="ECO:0000256" key="8">
    <source>
        <dbReference type="SAM" id="MobiDB-lite"/>
    </source>
</evidence>